<evidence type="ECO:0000313" key="3">
    <source>
        <dbReference type="EMBL" id="KGM03752.1"/>
    </source>
</evidence>
<organism evidence="3 4">
    <name type="scientific">Cellulomonas cellasea DSM 20118</name>
    <dbReference type="NCBI Taxonomy" id="1408250"/>
    <lineage>
        <taxon>Bacteria</taxon>
        <taxon>Bacillati</taxon>
        <taxon>Actinomycetota</taxon>
        <taxon>Actinomycetes</taxon>
        <taxon>Micrococcales</taxon>
        <taxon>Cellulomonadaceae</taxon>
        <taxon>Cellulomonas</taxon>
    </lineage>
</organism>
<dbReference type="Gene3D" id="3.90.1200.10">
    <property type="match status" value="1"/>
</dbReference>
<dbReference type="GO" id="GO:0016740">
    <property type="term" value="F:transferase activity"/>
    <property type="evidence" value="ECO:0007669"/>
    <property type="project" value="UniProtKB-KW"/>
</dbReference>
<dbReference type="Gene3D" id="3.30.200.20">
    <property type="entry name" value="Phosphorylase Kinase, domain 1"/>
    <property type="match status" value="1"/>
</dbReference>
<dbReference type="CDD" id="cd05155">
    <property type="entry name" value="APH_ChoK_like_1"/>
    <property type="match status" value="1"/>
</dbReference>
<gene>
    <name evidence="3" type="ORF">Q760_13670</name>
</gene>
<feature type="domain" description="Aminoglycoside phosphotransferase" evidence="2">
    <location>
        <begin position="86"/>
        <end position="311"/>
    </location>
</feature>
<evidence type="ECO:0000313" key="4">
    <source>
        <dbReference type="Proteomes" id="UP000029833"/>
    </source>
</evidence>
<dbReference type="InterPro" id="IPR002575">
    <property type="entry name" value="Aminoglycoside_PTrfase"/>
</dbReference>
<dbReference type="InterPro" id="IPR051678">
    <property type="entry name" value="AGP_Transferase"/>
</dbReference>
<reference evidence="3 4" key="1">
    <citation type="submission" date="2013-10" db="EMBL/GenBank/DDBJ databases">
        <authorList>
            <person name="Wang G."/>
            <person name="Zhuang W."/>
        </authorList>
    </citation>
    <scope>NUCLEOTIDE SEQUENCE [LARGE SCALE GENOMIC DNA]</scope>
    <source>
        <strain evidence="3 4">DSM 20118</strain>
    </source>
</reference>
<dbReference type="SUPFAM" id="SSF56112">
    <property type="entry name" value="Protein kinase-like (PK-like)"/>
    <property type="match status" value="1"/>
</dbReference>
<dbReference type="RefSeq" id="WP_246056316.1">
    <property type="nucleotide sequence ID" value="NZ_AXNT01000005.1"/>
</dbReference>
<keyword evidence="3" id="KW-0808">Transferase</keyword>
<dbReference type="PANTHER" id="PTHR21310:SF42">
    <property type="entry name" value="BIFUNCTIONAL AAC_APH"/>
    <property type="match status" value="1"/>
</dbReference>
<dbReference type="Pfam" id="PF01636">
    <property type="entry name" value="APH"/>
    <property type="match status" value="1"/>
</dbReference>
<feature type="region of interest" description="Disordered" evidence="1">
    <location>
        <begin position="1"/>
        <end position="54"/>
    </location>
</feature>
<protein>
    <submittedName>
        <fullName evidence="3">Aminoglycoside phosphotransferase</fullName>
    </submittedName>
</protein>
<proteinExistence type="predicted"/>
<dbReference type="PANTHER" id="PTHR21310">
    <property type="entry name" value="AMINOGLYCOSIDE PHOSPHOTRANSFERASE-RELATED-RELATED"/>
    <property type="match status" value="1"/>
</dbReference>
<keyword evidence="4" id="KW-1185">Reference proteome</keyword>
<dbReference type="STRING" id="1408250.Q760_13670"/>
<name>A0A0A0BCA6_9CELL</name>
<dbReference type="Proteomes" id="UP000029833">
    <property type="component" value="Unassembled WGS sequence"/>
</dbReference>
<evidence type="ECO:0000259" key="2">
    <source>
        <dbReference type="Pfam" id="PF01636"/>
    </source>
</evidence>
<dbReference type="EMBL" id="AXNT01000005">
    <property type="protein sequence ID" value="KGM03752.1"/>
    <property type="molecule type" value="Genomic_DNA"/>
</dbReference>
<accession>A0A0A0BCA6</accession>
<evidence type="ECO:0000256" key="1">
    <source>
        <dbReference type="SAM" id="MobiDB-lite"/>
    </source>
</evidence>
<dbReference type="AlphaFoldDB" id="A0A0A0BCA6"/>
<dbReference type="InterPro" id="IPR011009">
    <property type="entry name" value="Kinase-like_dom_sf"/>
</dbReference>
<sequence>MTPDTGAGVRTRTSTAQDDDRASVPGQDGDAFGPGQGDGTAAPGQDDAATVHGPDRRLVDVDVVRRLVARQLPQWADLPVRPVETGGWDNQTFRLGDRMTVRLPTAAEYARAVDKEHRWLPVLAPQLPLPIPVPLAKGEPGEGFRFPWSVYGWIEGERAGLDTVGDLTAFAEDLANFLVALRGADAAGGPAPGLHNWFRGGPLLTYDEQTRQMIEVLGDRVPGDLATQVWETALRATWDGPPVWFHGDVAVGNLLVRDGALSAVIGFGTCGVGDPACDLAIAWTLFTGESRDAYRERLGVDPGTWARGRGWALWKALLVYADELETDAAAAALTRAVIEEILTEYTASR</sequence>
<comment type="caution">
    <text evidence="3">The sequence shown here is derived from an EMBL/GenBank/DDBJ whole genome shotgun (WGS) entry which is preliminary data.</text>
</comment>